<feature type="signal peptide" evidence="1">
    <location>
        <begin position="1"/>
        <end position="23"/>
    </location>
</feature>
<reference evidence="4" key="1">
    <citation type="journal article" date="2019" name="Int. J. Syst. Evol. Microbiol.">
        <title>The Global Catalogue of Microorganisms (GCM) 10K type strain sequencing project: providing services to taxonomists for standard genome sequencing and annotation.</title>
        <authorList>
            <consortium name="The Broad Institute Genomics Platform"/>
            <consortium name="The Broad Institute Genome Sequencing Center for Infectious Disease"/>
            <person name="Wu L."/>
            <person name="Ma J."/>
        </authorList>
    </citation>
    <scope>NUCLEOTIDE SEQUENCE [LARGE SCALE GENOMIC DNA]</scope>
    <source>
        <strain evidence="4">CGMCC 4.7319</strain>
    </source>
</reference>
<dbReference type="Pfam" id="PF24837">
    <property type="entry name" value="AMIN-like"/>
    <property type="match status" value="1"/>
</dbReference>
<evidence type="ECO:0000313" key="3">
    <source>
        <dbReference type="EMBL" id="GGM78845.1"/>
    </source>
</evidence>
<gene>
    <name evidence="3" type="ORF">GCM10011609_13260</name>
</gene>
<keyword evidence="1" id="KW-0732">Signal</keyword>
<comment type="caution">
    <text evidence="3">The sequence shown here is derived from an EMBL/GenBank/DDBJ whole genome shotgun (WGS) entry which is preliminary data.</text>
</comment>
<evidence type="ECO:0000256" key="1">
    <source>
        <dbReference type="SAM" id="SignalP"/>
    </source>
</evidence>
<evidence type="ECO:0000313" key="4">
    <source>
        <dbReference type="Proteomes" id="UP000597656"/>
    </source>
</evidence>
<organism evidence="3 4">
    <name type="scientific">Lentzea pudingi</name>
    <dbReference type="NCBI Taxonomy" id="1789439"/>
    <lineage>
        <taxon>Bacteria</taxon>
        <taxon>Bacillati</taxon>
        <taxon>Actinomycetota</taxon>
        <taxon>Actinomycetes</taxon>
        <taxon>Pseudonocardiales</taxon>
        <taxon>Pseudonocardiaceae</taxon>
        <taxon>Lentzea</taxon>
    </lineage>
</organism>
<dbReference type="RefSeq" id="WP_189153735.1">
    <property type="nucleotide sequence ID" value="NZ_BMNC01000002.1"/>
</dbReference>
<feature type="domain" description="AMIN-like" evidence="2">
    <location>
        <begin position="28"/>
        <end position="146"/>
    </location>
</feature>
<proteinExistence type="predicted"/>
<protein>
    <recommendedName>
        <fullName evidence="2">AMIN-like domain-containing protein</fullName>
    </recommendedName>
</protein>
<dbReference type="EMBL" id="BMNC01000002">
    <property type="protein sequence ID" value="GGM78845.1"/>
    <property type="molecule type" value="Genomic_DNA"/>
</dbReference>
<keyword evidence="4" id="KW-1185">Reference proteome</keyword>
<name>A0ABQ2HFD5_9PSEU</name>
<feature type="chain" id="PRO_5047045205" description="AMIN-like domain-containing protein" evidence="1">
    <location>
        <begin position="24"/>
        <end position="151"/>
    </location>
</feature>
<evidence type="ECO:0000259" key="2">
    <source>
        <dbReference type="Pfam" id="PF24837"/>
    </source>
</evidence>
<dbReference type="InterPro" id="IPR056303">
    <property type="entry name" value="AMIN-like"/>
</dbReference>
<accession>A0ABQ2HFD5</accession>
<dbReference type="Proteomes" id="UP000597656">
    <property type="component" value="Unassembled WGS sequence"/>
</dbReference>
<sequence>MKRTAVALVAVGMAMGGVPAASAAEASELTDIRTGVHAGFDRVVFEFSGPRPAVTEGVTSELYNCGSGKPVSAKGDEFLEVTMQPASAYGYPGPRSFETPGLAKVRSVTNTCGFEAHLGFGIGYSGTGRSYAVSFLDNPTRVVIDIDIDNS</sequence>